<dbReference type="Proteomes" id="UP001041814">
    <property type="component" value="Unassembled WGS sequence"/>
</dbReference>
<reference evidence="1" key="2">
    <citation type="journal article" date="2020" name="Microorganisms">
        <title>Osmotic Adaptation and Compatible Solute Biosynthesis of Phototrophic Bacteria as Revealed from Genome Analyses.</title>
        <authorList>
            <person name="Imhoff J.F."/>
            <person name="Rahn T."/>
            <person name="Kunzel S."/>
            <person name="Keller A."/>
            <person name="Neulinger S.C."/>
        </authorList>
    </citation>
    <scope>NUCLEOTIDE SEQUENCE</scope>
    <source>
        <strain evidence="1">IM 151</strain>
    </source>
</reference>
<protein>
    <recommendedName>
        <fullName evidence="3">Cation transporter</fullName>
    </recommendedName>
</protein>
<sequence>MTSFEELRPLLRSVRIAHHLPGRIRLKLDDRALARLPRLERPLPPLHRIVERLPGVHSVELNALALSCTVFYDPARVPPQGWSALIEGRDDADARALEALLRQALALFEDTVPPAAPACSGAHA</sequence>
<reference evidence="1" key="1">
    <citation type="submission" date="2017-08" db="EMBL/GenBank/DDBJ databases">
        <authorList>
            <person name="Imhoff J.F."/>
            <person name="Rahn T."/>
            <person name="Kuenzel S."/>
            <person name="Neulinger S.C."/>
        </authorList>
    </citation>
    <scope>NUCLEOTIDE SEQUENCE</scope>
    <source>
        <strain evidence="1">IM 151</strain>
    </source>
</reference>
<gene>
    <name evidence="1" type="ORF">CKO43_06300</name>
</gene>
<accession>A0ABS1DS32</accession>
<comment type="caution">
    <text evidence="1">The sequence shown here is derived from an EMBL/GenBank/DDBJ whole genome shotgun (WGS) entry which is preliminary data.</text>
</comment>
<evidence type="ECO:0000313" key="1">
    <source>
        <dbReference type="EMBL" id="MBK1712390.1"/>
    </source>
</evidence>
<name>A0ABS1DS32_RUBGE</name>
<evidence type="ECO:0000313" key="2">
    <source>
        <dbReference type="Proteomes" id="UP001041814"/>
    </source>
</evidence>
<dbReference type="EMBL" id="NRRU01000017">
    <property type="protein sequence ID" value="MBK1712390.1"/>
    <property type="molecule type" value="Genomic_DNA"/>
</dbReference>
<proteinExistence type="predicted"/>
<evidence type="ECO:0008006" key="3">
    <source>
        <dbReference type="Google" id="ProtNLM"/>
    </source>
</evidence>
<organism evidence="1 2">
    <name type="scientific">Rubrivivax gelatinosus</name>
    <name type="common">Rhodocyclus gelatinosus</name>
    <name type="synonym">Rhodopseudomonas gelatinosa</name>
    <dbReference type="NCBI Taxonomy" id="28068"/>
    <lineage>
        <taxon>Bacteria</taxon>
        <taxon>Pseudomonadati</taxon>
        <taxon>Pseudomonadota</taxon>
        <taxon>Betaproteobacteria</taxon>
        <taxon>Burkholderiales</taxon>
        <taxon>Sphaerotilaceae</taxon>
        <taxon>Rubrivivax</taxon>
    </lineage>
</organism>
<dbReference type="RefSeq" id="WP_200378182.1">
    <property type="nucleotide sequence ID" value="NZ_NRRU01000017.1"/>
</dbReference>
<keyword evidence="2" id="KW-1185">Reference proteome</keyword>